<feature type="compositionally biased region" description="Pro residues" evidence="8">
    <location>
        <begin position="66"/>
        <end position="79"/>
    </location>
</feature>
<dbReference type="AlphaFoldDB" id="A0A9W8A1X3"/>
<evidence type="ECO:0000313" key="10">
    <source>
        <dbReference type="EMBL" id="KAJ1921199.1"/>
    </source>
</evidence>
<dbReference type="GO" id="GO:0000981">
    <property type="term" value="F:DNA-binding transcription factor activity, RNA polymerase II-specific"/>
    <property type="evidence" value="ECO:0007669"/>
    <property type="project" value="TreeGrafter"/>
</dbReference>
<dbReference type="PROSITE" id="PS00344">
    <property type="entry name" value="GATA_ZN_FINGER_1"/>
    <property type="match status" value="2"/>
</dbReference>
<dbReference type="GO" id="GO:0000122">
    <property type="term" value="P:negative regulation of transcription by RNA polymerase II"/>
    <property type="evidence" value="ECO:0007669"/>
    <property type="project" value="TreeGrafter"/>
</dbReference>
<dbReference type="Proteomes" id="UP001150538">
    <property type="component" value="Unassembled WGS sequence"/>
</dbReference>
<sequence length="907" mass="98159">MILPYTLEPPPNQRRIALPPLSSFGYDHPRRYSQMHQSKSHDYGWETDSQYYQSKKPHGMYSRDLGPPPPGTIMPPPSYSKPGQSGIPDKQPATSSPHYHDMHSTTSAHHSPNGRYIQPTAQGRDGPVHGLAGGGRYDGDISSPSSPHRFVHTSPEGHHHHHYNHRHPQHHNHQHHHQESPYQNSYPNILPSPSSTDGYRYDPVHSQVPSETHTHHRYNDLAPFSLNHQARCGSSNKDNGKPNGVYKNSWEAAEPSSHVISNSYPLPPISAHLDHKLYTSGDKLHTLSSCPSDVSIATNSDNEVSAQHNLHHLQQRDHIVERTKPSSTDSNKSTTDFPNKDSSSSTSGTNAGHNHHSGGNGGSNTTVGATYCVNCGTNRTPLWRRDPNGQPICNACGLYFKSYGRMRPVWLKRASRRKGKSKGNTNKTPPTAQDGHDLSKKPGAPQPSPPNHKHEGGCGSNDAKSDLGTCPGDGTCNGKGGGPSCDGCPAFNQSHHQHNVCPSELKQGECSPDDCRGDPQCDSESAEKTVCYNCGTDYTPLWRRDEEGHTICNACGLYYKLHNIHRPVSMKREVIKRRKRGAAQAVTPAVDNTPPQPSASQSDQLKPVEPPEVSTQVQQQQPPTIFRNLVMPNITSTNPAPPNKFVATSTEKTTNASAVASTAPPPPPAIEDYVVPLKRKVLDIEFETSSNNPTNKNVSAKKRQDISKRGLSTLVEAMSMHSDNDKENAQATKGSSSGGGGGATCTNNEADNRHSLNFLAKAAEISQSSSHSSYTSTAVDTTVPKAKASPVPDTNVAPASSTSSTVETPPAIANSDAAHDKNVSDVLAYREELRQEVERLQSLLSKSSALLKNLDKQAERDAAALSGQTQSNLGNTGSKSVTEDVAAKSAATTLAPGVSILHNKHRQ</sequence>
<dbReference type="OrthoDB" id="515401at2759"/>
<keyword evidence="7" id="KW-0175">Coiled coil</keyword>
<evidence type="ECO:0000256" key="1">
    <source>
        <dbReference type="ARBA" id="ARBA00004123"/>
    </source>
</evidence>
<evidence type="ECO:0000256" key="8">
    <source>
        <dbReference type="SAM" id="MobiDB-lite"/>
    </source>
</evidence>
<dbReference type="GO" id="GO:0005634">
    <property type="term" value="C:nucleus"/>
    <property type="evidence" value="ECO:0007669"/>
    <property type="project" value="UniProtKB-SubCell"/>
</dbReference>
<evidence type="ECO:0000256" key="2">
    <source>
        <dbReference type="ARBA" id="ARBA00022723"/>
    </source>
</evidence>
<evidence type="ECO:0000259" key="9">
    <source>
        <dbReference type="PROSITE" id="PS50114"/>
    </source>
</evidence>
<feature type="compositionally biased region" description="Polar residues" evidence="8">
    <location>
        <begin position="325"/>
        <end position="346"/>
    </location>
</feature>
<dbReference type="CDD" id="cd00202">
    <property type="entry name" value="ZnF_GATA"/>
    <property type="match status" value="2"/>
</dbReference>
<feature type="region of interest" description="Disordered" evidence="8">
    <location>
        <begin position="1"/>
        <end position="186"/>
    </location>
</feature>
<feature type="compositionally biased region" description="Polar residues" evidence="8">
    <location>
        <begin position="688"/>
        <end position="698"/>
    </location>
</feature>
<dbReference type="InterPro" id="IPR000679">
    <property type="entry name" value="Znf_GATA"/>
</dbReference>
<feature type="domain" description="GATA-type" evidence="9">
    <location>
        <begin position="366"/>
        <end position="420"/>
    </location>
</feature>
<feature type="compositionally biased region" description="Low complexity" evidence="8">
    <location>
        <begin position="611"/>
        <end position="621"/>
    </location>
</feature>
<dbReference type="Pfam" id="PF00320">
    <property type="entry name" value="GATA"/>
    <property type="match status" value="2"/>
</dbReference>
<feature type="compositionally biased region" description="Basic residues" evidence="8">
    <location>
        <begin position="158"/>
        <end position="176"/>
    </location>
</feature>
<dbReference type="EMBL" id="JANBPU010000006">
    <property type="protein sequence ID" value="KAJ1921199.1"/>
    <property type="molecule type" value="Genomic_DNA"/>
</dbReference>
<evidence type="ECO:0000256" key="7">
    <source>
        <dbReference type="SAM" id="Coils"/>
    </source>
</evidence>
<keyword evidence="2" id="KW-0479">Metal-binding</keyword>
<keyword evidence="3 6" id="KW-0863">Zinc-finger</keyword>
<evidence type="ECO:0000256" key="3">
    <source>
        <dbReference type="ARBA" id="ARBA00022771"/>
    </source>
</evidence>
<dbReference type="PANTHER" id="PTHR10071:SF281">
    <property type="entry name" value="BOX A-BINDING FACTOR-RELATED"/>
    <property type="match status" value="1"/>
</dbReference>
<organism evidence="10 11">
    <name type="scientific">Mycoemilia scoparia</name>
    <dbReference type="NCBI Taxonomy" id="417184"/>
    <lineage>
        <taxon>Eukaryota</taxon>
        <taxon>Fungi</taxon>
        <taxon>Fungi incertae sedis</taxon>
        <taxon>Zoopagomycota</taxon>
        <taxon>Kickxellomycotina</taxon>
        <taxon>Kickxellomycetes</taxon>
        <taxon>Kickxellales</taxon>
        <taxon>Kickxellaceae</taxon>
        <taxon>Mycoemilia</taxon>
    </lineage>
</organism>
<feature type="region of interest" description="Disordered" evidence="8">
    <location>
        <begin position="782"/>
        <end position="816"/>
    </location>
</feature>
<dbReference type="Gene3D" id="3.30.50.10">
    <property type="entry name" value="Erythroid Transcription Factor GATA-1, subunit A"/>
    <property type="match status" value="2"/>
</dbReference>
<keyword evidence="5" id="KW-0539">Nucleus</keyword>
<dbReference type="FunFam" id="3.30.50.10:FF:000007">
    <property type="entry name" value="Nitrogen regulatory AreA, N-terminal"/>
    <property type="match status" value="1"/>
</dbReference>
<keyword evidence="4" id="KW-0862">Zinc</keyword>
<feature type="coiled-coil region" evidence="7">
    <location>
        <begin position="826"/>
        <end position="857"/>
    </location>
</feature>
<dbReference type="PRINTS" id="PR00619">
    <property type="entry name" value="GATAZNFINGER"/>
</dbReference>
<feature type="region of interest" description="Disordered" evidence="8">
    <location>
        <begin position="576"/>
        <end position="621"/>
    </location>
</feature>
<comment type="subcellular location">
    <subcellularLocation>
        <location evidence="1">Nucleus</location>
    </subcellularLocation>
</comment>
<evidence type="ECO:0000256" key="4">
    <source>
        <dbReference type="ARBA" id="ARBA00022833"/>
    </source>
</evidence>
<dbReference type="GO" id="GO:0000978">
    <property type="term" value="F:RNA polymerase II cis-regulatory region sequence-specific DNA binding"/>
    <property type="evidence" value="ECO:0007669"/>
    <property type="project" value="TreeGrafter"/>
</dbReference>
<keyword evidence="11" id="KW-1185">Reference proteome</keyword>
<feature type="compositionally biased region" description="Polar residues" evidence="8">
    <location>
        <begin position="797"/>
        <end position="807"/>
    </location>
</feature>
<accession>A0A9W8A1X3</accession>
<dbReference type="GO" id="GO:0045944">
    <property type="term" value="P:positive regulation of transcription by RNA polymerase II"/>
    <property type="evidence" value="ECO:0007669"/>
    <property type="project" value="TreeGrafter"/>
</dbReference>
<gene>
    <name evidence="10" type="primary">SFU1</name>
    <name evidence="10" type="ORF">H4219_000798</name>
</gene>
<feature type="region of interest" description="Disordered" evidence="8">
    <location>
        <begin position="858"/>
        <end position="907"/>
    </location>
</feature>
<reference evidence="10" key="1">
    <citation type="submission" date="2022-07" db="EMBL/GenBank/DDBJ databases">
        <title>Phylogenomic reconstructions and comparative analyses of Kickxellomycotina fungi.</title>
        <authorList>
            <person name="Reynolds N.K."/>
            <person name="Stajich J.E."/>
            <person name="Barry K."/>
            <person name="Grigoriev I.V."/>
            <person name="Crous P."/>
            <person name="Smith M.E."/>
        </authorList>
    </citation>
    <scope>NUCLEOTIDE SEQUENCE</scope>
    <source>
        <strain evidence="10">NBRC 100468</strain>
    </source>
</reference>
<protein>
    <submittedName>
        <fullName evidence="10">GATA type transcriptional activator of nitrogen-regulated proteins</fullName>
    </submittedName>
</protein>
<evidence type="ECO:0000256" key="5">
    <source>
        <dbReference type="ARBA" id="ARBA00023242"/>
    </source>
</evidence>
<dbReference type="SUPFAM" id="SSF57716">
    <property type="entry name" value="Glucocorticoid receptor-like (DNA-binding domain)"/>
    <property type="match status" value="2"/>
</dbReference>
<dbReference type="SMART" id="SM00401">
    <property type="entry name" value="ZnF_GATA"/>
    <property type="match status" value="2"/>
</dbReference>
<feature type="region of interest" description="Disordered" evidence="8">
    <location>
        <begin position="414"/>
        <end position="458"/>
    </location>
</feature>
<feature type="region of interest" description="Disordered" evidence="8">
    <location>
        <begin position="313"/>
        <end position="364"/>
    </location>
</feature>
<evidence type="ECO:0000313" key="11">
    <source>
        <dbReference type="Proteomes" id="UP001150538"/>
    </source>
</evidence>
<dbReference type="PROSITE" id="PS50114">
    <property type="entry name" value="GATA_ZN_FINGER_2"/>
    <property type="match status" value="2"/>
</dbReference>
<comment type="caution">
    <text evidence="10">The sequence shown here is derived from an EMBL/GenBank/DDBJ whole genome shotgun (WGS) entry which is preliminary data.</text>
</comment>
<dbReference type="PANTHER" id="PTHR10071">
    <property type="entry name" value="TRANSCRIPTION FACTOR GATA FAMILY MEMBER"/>
    <property type="match status" value="1"/>
</dbReference>
<dbReference type="GO" id="GO:0008270">
    <property type="term" value="F:zinc ion binding"/>
    <property type="evidence" value="ECO:0007669"/>
    <property type="project" value="UniProtKB-KW"/>
</dbReference>
<name>A0A9W8A1X3_9FUNG</name>
<feature type="domain" description="GATA-type" evidence="9">
    <location>
        <begin position="525"/>
        <end position="578"/>
    </location>
</feature>
<feature type="compositionally biased region" description="Basic and acidic residues" evidence="8">
    <location>
        <begin position="314"/>
        <end position="324"/>
    </location>
</feature>
<feature type="compositionally biased region" description="Polar residues" evidence="8">
    <location>
        <begin position="866"/>
        <end position="880"/>
    </location>
</feature>
<dbReference type="InterPro" id="IPR013088">
    <property type="entry name" value="Znf_NHR/GATA"/>
</dbReference>
<feature type="region of interest" description="Disordered" evidence="8">
    <location>
        <begin position="688"/>
        <end position="707"/>
    </location>
</feature>
<dbReference type="InterPro" id="IPR039355">
    <property type="entry name" value="Transcription_factor_GATA"/>
</dbReference>
<feature type="region of interest" description="Disordered" evidence="8">
    <location>
        <begin position="722"/>
        <end position="749"/>
    </location>
</feature>
<evidence type="ECO:0000256" key="6">
    <source>
        <dbReference type="PROSITE-ProRule" id="PRU00094"/>
    </source>
</evidence>
<proteinExistence type="predicted"/>